<feature type="domain" description="K Homology" evidence="5">
    <location>
        <begin position="181"/>
        <end position="271"/>
    </location>
</feature>
<feature type="domain" description="K Homology" evidence="5">
    <location>
        <begin position="853"/>
        <end position="922"/>
    </location>
</feature>
<evidence type="ECO:0000313" key="6">
    <source>
        <dbReference type="EMBL" id="EJT52162.1"/>
    </source>
</evidence>
<protein>
    <recommendedName>
        <fullName evidence="5">K Homology domain-containing protein</fullName>
    </recommendedName>
</protein>
<comment type="caution">
    <text evidence="6">The sequence shown here is derived from an EMBL/GenBank/DDBJ whole genome shotgun (WGS) entry which is preliminary data.</text>
</comment>
<dbReference type="Proteomes" id="UP000002748">
    <property type="component" value="Unassembled WGS sequence"/>
</dbReference>
<dbReference type="InterPro" id="IPR004088">
    <property type="entry name" value="KH_dom_type_1"/>
</dbReference>
<keyword evidence="1" id="KW-0677">Repeat</keyword>
<feature type="region of interest" description="Disordered" evidence="4">
    <location>
        <begin position="1083"/>
        <end position="1104"/>
    </location>
</feature>
<feature type="domain" description="K Homology" evidence="5">
    <location>
        <begin position="700"/>
        <end position="774"/>
    </location>
</feature>
<dbReference type="PROSITE" id="PS50084">
    <property type="entry name" value="KH_TYPE_1"/>
    <property type="match status" value="9"/>
</dbReference>
<name>J6FAC0_TRIAS</name>
<gene>
    <name evidence="6" type="ORF">A1Q1_06268</name>
</gene>
<dbReference type="Gene3D" id="3.30.1370.10">
    <property type="entry name" value="K Homology domain, type 1"/>
    <property type="match status" value="10"/>
</dbReference>
<proteinExistence type="predicted"/>
<dbReference type="GeneID" id="25989780"/>
<dbReference type="CDD" id="cd22408">
    <property type="entry name" value="KH-I_Vigilin_rpt4"/>
    <property type="match status" value="1"/>
</dbReference>
<organism evidence="6 7">
    <name type="scientific">Trichosporon asahii var. asahii (strain ATCC 90039 / CBS 2479 / JCM 2466 / KCTC 7840 / NBRC 103889/ NCYC 2677 / UAMH 7654)</name>
    <name type="common">Yeast</name>
    <dbReference type="NCBI Taxonomy" id="1186058"/>
    <lineage>
        <taxon>Eukaryota</taxon>
        <taxon>Fungi</taxon>
        <taxon>Dikarya</taxon>
        <taxon>Basidiomycota</taxon>
        <taxon>Agaricomycotina</taxon>
        <taxon>Tremellomycetes</taxon>
        <taxon>Trichosporonales</taxon>
        <taxon>Trichosporonaceae</taxon>
        <taxon>Trichosporon</taxon>
    </lineage>
</organism>
<sequence>MALSAAELQKRHQLEGAPDPFPSLGGAPSPARPTAASKASGSNTPNTNGIDASSTEMFPSLGSSAAAPAPAKAAPALSAWASKPAIKAGALKKSAAPGGLGRQGHATAGSHPYTETFSIPANELATGKVVQDTMKKVQEQTGAVVESSTQMSTGLKQFHVKASDPKRLALARQIIERGLSKPVVLEVEVPITTIGTIIGPKGATLKSITDATSTKIDIPRRDSLPAWDPREHQDDDDDSDNEDEEPQVTITIAGTGAAAKDARDKIYALISHKIGQGSSTIKNIPSKYFPFIAGPRGANARKLEEEIGEGEVKVHVPPPAVWKAIQEDDDEDAAPSTAVPKELAIKVKGDKEKVKLVVDEIQRQFEGLVDSLKEFGIVVPKRQHRYLIGAAADDILEQTGCIIDLPPASDPNEQVMMRGPHSGLLKAIELAMSKAGSASVEPVDVVAISQVNTPQPFPHAKKVARYLQRSSTLKNIASSFDDIKIYAPKPSTVDSTGKVIVEIVGENKNDVLKARDQVVAAIKSIVPAAITTVKIDPAVQPLLRGAKGARIQQFEKDNKVLAIFPQKDDENEEVHIVYTGNDLPSDKKQRDSKLKELVGAAADKLNELTKKFSDVKTETLDVDKKWHRAIIGTGGTVLNALIGEDGFVTVKVGSGSGKNGPKDDTPESAIIVRGPADEVDRVVASIKQIVEDAKNDDILNGYTAEFDVDKKYVGQLVGSSGSAINKLRETLGVKVNFDDAEEAKKSKKALVHCKIVGRKEAVEEAKRRLQAQIEKLEDEVTEIVRIKPEIQPALIGAGGKYAIRLEEKYGVKLSFPHGKEGVKPDEVTIRGGKKGVAAAKAELLEAAAFEAESRQEAKFTVPQKAIAFIVGKAGATINGIKDDTGAQIDIDKSSDGEKTSVTVRGDKKAIAAAKAAILDLVEQFGDEVTVNLTIEPRFHRTLIGQGGQKLRELIASCGGPEDAHKQAGLVTFPRQGDDADQVRLRGDRKVVQKLQAELEKAVSALRATKVIGVVVPHANHASKIGRGGSALQDLQRRSGAAIHFPGSRQYNSVGEVENASELEGAEKEDIVKVVGTDEAIAKASESLKTAPSERGQPRGGRGDLAQRPVAIPAKYHHAVAEQPNLIRSIRGVGAFLNIPTGPPKPSYSTDDLAAKTARIDLDDTESEEGAFELRENYASGPEGEETWLLRAKEEDLDRAEAILLKALEAAKSATHVGLLTGLPRSAFPRIIGSKGATISRLRAETGADITVGKDDDLITITGDEESVRNAREAILNVVNRQARY</sequence>
<dbReference type="RefSeq" id="XP_014183347.1">
    <property type="nucleotide sequence ID" value="XM_014327872.1"/>
</dbReference>
<dbReference type="InterPro" id="IPR054548">
    <property type="entry name" value="SCP160-like_KH"/>
</dbReference>
<feature type="domain" description="K Homology" evidence="5">
    <location>
        <begin position="371"/>
        <end position="436"/>
    </location>
</feature>
<feature type="domain" description="K Homology" evidence="5">
    <location>
        <begin position="778"/>
        <end position="848"/>
    </location>
</feature>
<keyword evidence="2" id="KW-0694">RNA-binding</keyword>
<dbReference type="Pfam" id="PF00013">
    <property type="entry name" value="KH_1"/>
    <property type="match status" value="7"/>
</dbReference>
<dbReference type="HOGENOM" id="CLU_003293_1_1_1"/>
<dbReference type="OrthoDB" id="10027144at2759"/>
<dbReference type="SUPFAM" id="SSF54791">
    <property type="entry name" value="Eukaryotic type KH-domain (KH-domain type I)"/>
    <property type="match status" value="9"/>
</dbReference>
<dbReference type="EMBL" id="ALBS01000032">
    <property type="protein sequence ID" value="EJT52162.1"/>
    <property type="molecule type" value="Genomic_DNA"/>
</dbReference>
<feature type="domain" description="K Homology" evidence="5">
    <location>
        <begin position="1007"/>
        <end position="1092"/>
    </location>
</feature>
<dbReference type="SMART" id="SM00322">
    <property type="entry name" value="KH"/>
    <property type="match status" value="11"/>
</dbReference>
<dbReference type="PANTHER" id="PTHR10288">
    <property type="entry name" value="KH DOMAIN CONTAINING RNA BINDING PROTEIN"/>
    <property type="match status" value="1"/>
</dbReference>
<dbReference type="CDD" id="cd22449">
    <property type="entry name" value="KH-I_ScSCP160_rpt4"/>
    <property type="match status" value="1"/>
</dbReference>
<dbReference type="Pfam" id="PF22952">
    <property type="entry name" value="KH_11"/>
    <property type="match status" value="1"/>
</dbReference>
<evidence type="ECO:0000313" key="7">
    <source>
        <dbReference type="Proteomes" id="UP000002748"/>
    </source>
</evidence>
<reference evidence="6 7" key="1">
    <citation type="journal article" date="2012" name="Eukaryot. Cell">
        <title>Draft genome sequence of CBS 2479, the standard type strain of Trichosporon asahii.</title>
        <authorList>
            <person name="Yang R.Y."/>
            <person name="Li H.T."/>
            <person name="Zhu H."/>
            <person name="Zhou G.P."/>
            <person name="Wang M."/>
            <person name="Wang L."/>
        </authorList>
    </citation>
    <scope>NUCLEOTIDE SEQUENCE [LARGE SCALE GENOMIC DNA]</scope>
    <source>
        <strain evidence="7">ATCC 90039 / CBS 2479 / JCM 2466 / KCTC 7840 / NCYC 2677 / UAMH 7654</strain>
    </source>
</reference>
<feature type="domain" description="K Homology" evidence="5">
    <location>
        <begin position="527"/>
        <end position="599"/>
    </location>
</feature>
<dbReference type="VEuPathDB" id="FungiDB:A1Q1_06268"/>
<accession>J6FAC0</accession>
<feature type="domain" description="K Homology" evidence="5">
    <location>
        <begin position="614"/>
        <end position="691"/>
    </location>
</feature>
<feature type="compositionally biased region" description="Basic and acidic residues" evidence="4">
    <location>
        <begin position="217"/>
        <end position="233"/>
    </location>
</feature>
<evidence type="ECO:0000256" key="1">
    <source>
        <dbReference type="ARBA" id="ARBA00022737"/>
    </source>
</evidence>
<evidence type="ECO:0000256" key="3">
    <source>
        <dbReference type="SAM" id="Coils"/>
    </source>
</evidence>
<feature type="region of interest" description="Disordered" evidence="4">
    <location>
        <begin position="216"/>
        <end position="245"/>
    </location>
</feature>
<feature type="region of interest" description="Disordered" evidence="4">
    <location>
        <begin position="1"/>
        <end position="56"/>
    </location>
</feature>
<evidence type="ECO:0000259" key="5">
    <source>
        <dbReference type="SMART" id="SM00322"/>
    </source>
</evidence>
<feature type="compositionally biased region" description="Acidic residues" evidence="4">
    <location>
        <begin position="234"/>
        <end position="245"/>
    </location>
</feature>
<feature type="domain" description="K Homology" evidence="5">
    <location>
        <begin position="926"/>
        <end position="1003"/>
    </location>
</feature>
<evidence type="ECO:0000256" key="4">
    <source>
        <dbReference type="SAM" id="MobiDB-lite"/>
    </source>
</evidence>
<feature type="compositionally biased region" description="Polar residues" evidence="4">
    <location>
        <begin position="37"/>
        <end position="56"/>
    </location>
</feature>
<dbReference type="GO" id="GO:0003723">
    <property type="term" value="F:RNA binding"/>
    <property type="evidence" value="ECO:0007669"/>
    <property type="project" value="UniProtKB-UniRule"/>
</dbReference>
<feature type="domain" description="K Homology" evidence="5">
    <location>
        <begin position="1214"/>
        <end position="1279"/>
    </location>
</feature>
<feature type="coiled-coil region" evidence="3">
    <location>
        <begin position="759"/>
        <end position="786"/>
    </location>
</feature>
<dbReference type="CDD" id="cd00105">
    <property type="entry name" value="KH-I"/>
    <property type="match status" value="3"/>
</dbReference>
<dbReference type="KEGG" id="tasa:A1Q1_06268"/>
<feature type="region of interest" description="Disordered" evidence="4">
    <location>
        <begin position="94"/>
        <end position="114"/>
    </location>
</feature>
<feature type="domain" description="K Homology" evidence="5">
    <location>
        <begin position="276"/>
        <end position="366"/>
    </location>
</feature>
<evidence type="ECO:0000256" key="2">
    <source>
        <dbReference type="PROSITE-ProRule" id="PRU00117"/>
    </source>
</evidence>
<dbReference type="InterPro" id="IPR004087">
    <property type="entry name" value="KH_dom"/>
</dbReference>
<keyword evidence="3" id="KW-0175">Coiled coil</keyword>
<dbReference type="InterPro" id="IPR036612">
    <property type="entry name" value="KH_dom_type_1_sf"/>
</dbReference>